<dbReference type="PANTHER" id="PTHR14030">
    <property type="entry name" value="MITOTIC CHECKPOINT SERINE/THREONINE-PROTEIN KINASE BUB1"/>
    <property type="match status" value="1"/>
</dbReference>
<feature type="domain" description="Protein kinase" evidence="6">
    <location>
        <begin position="847"/>
        <end position="1203"/>
    </location>
</feature>
<evidence type="ECO:0000259" key="6">
    <source>
        <dbReference type="PROSITE" id="PS50011"/>
    </source>
</evidence>
<evidence type="ECO:0000256" key="5">
    <source>
        <dbReference type="SAM" id="MobiDB-lite"/>
    </source>
</evidence>
<dbReference type="SUPFAM" id="SSF56112">
    <property type="entry name" value="Protein kinase-like (PK-like)"/>
    <property type="match status" value="1"/>
</dbReference>
<dbReference type="Pfam" id="PF08311">
    <property type="entry name" value="Mad3_BUB1_I"/>
    <property type="match status" value="1"/>
</dbReference>
<sequence length="1203" mass="134353">MSSRDLESERKSYRAQLDQALQEDEDPLAAYDTFIKWTLSNYSGDLIAHSGLVELLEEVTRTFRDDSAYKGDLRYLKTWSMFANCVEYPALVFEYLLKQGIGTVYAQVYEDFALALEQIGRRADAEQAYQLGVQRRARPAERLKKRYAEFQARPFPSTLPSKSPLSNPDLWKDASPETQALRKDPFKNYNPKPKLLSYAPPKSTPQYTNTLLDPNHDRYAHIRNPAPLAPGKRPEKLRFNLSLLFTSEGEEYSIQEARARSMGLLGKKWGPPPEAQTRQVKVGFDETGARNTRNHTKKNTTSSWGGGAEPTVTLATKEALADVFGMYNSPEKSMRYGVAAGSKHAPVQKINFERTVNPVTPLPAPAFRASNSRDENDLDKTPFRPYVDPGVERKENNTPAPAKFKPFVDEQTPRPPAVTPDPNRRVLSVKETVPPVPRSNENARPPPPKSNENAVPSRSNENPPAPRPKTPTNSVFRPLSEDRRPPTVFTPAAPGESRAFSRKDIFVDPPASSSSSSENASAAPAPFKVFSRPTPAAAGSSSSSSNVFSIRPDTPGHPPPPAVFKPFVDPDARQPFVPVRSRTPLSSIPTQSESEDDPEELVQAQHPISANFTETDEDYYDTSTDQSSDFDDGPIAIMPIQASTTPTTSEEDSVLYDEQGIEGYQDQQPPLGGRLGQFQVMTPITERTYEFTSTSMKGQATPSEAYGRPVFRREDPVEVAEQLAAELRREEQEEEEGWEQVDGEEEDVQNLEERTGTLSFSDAINVASKFKTSNPCNPFDPPIMSTLLSLIPADPAFRDLRPQEAGLLDTLQKFAKRKTRRTSGNTSSRSLSEPEYVEVTLGDERTYKVTDKLGEGGFGAVFEAIDVYTLNEKRQERGTDHDDDDDDDDFEDEDEDGGIPRVALKVVKPRNLWEFHVLRRIHSTLPTQLRNSIITPQLLYAYADESYLVLELRSQGTLLNIVNGASQAGITQHGACLDELLVMFFAIELMRLLEGLHRAGFIHGDVKIDNCLVRMEDVPGPASAWDSTYSPTGDKGWKYKGIKMIDFGRTIDTRLFPVNQQFVGDWPTDARDCLELREGRPWTFQPDYYGLAGIIYCMLYGKYIEASSVTLAPGSSDGRPRYKLAAPFKRYWQVDLWTRLFDLLLNPTLVRLGGSLPLCDEMGALRGEMETWLQANCNRVSNSLKGLLKKVGLSLLGGKDARR</sequence>
<dbReference type="PROSITE" id="PS51489">
    <property type="entry name" value="BUB1_N"/>
    <property type="match status" value="1"/>
</dbReference>
<evidence type="ECO:0000313" key="9">
    <source>
        <dbReference type="Proteomes" id="UP001497453"/>
    </source>
</evidence>
<feature type="compositionally biased region" description="Acidic residues" evidence="5">
    <location>
        <begin position="881"/>
        <end position="896"/>
    </location>
</feature>
<dbReference type="InterPro" id="IPR013212">
    <property type="entry name" value="Mad3/Bub1_I"/>
</dbReference>
<feature type="compositionally biased region" description="Basic and acidic residues" evidence="5">
    <location>
        <begin position="371"/>
        <end position="382"/>
    </location>
</feature>
<feature type="region of interest" description="Disordered" evidence="5">
    <location>
        <begin position="183"/>
        <end position="205"/>
    </location>
</feature>
<feature type="region of interest" description="Disordered" evidence="5">
    <location>
        <begin position="690"/>
        <end position="714"/>
    </location>
</feature>
<feature type="region of interest" description="Disordered" evidence="5">
    <location>
        <begin position="289"/>
        <end position="309"/>
    </location>
</feature>
<feature type="compositionally biased region" description="Polar residues" evidence="5">
    <location>
        <begin position="583"/>
        <end position="592"/>
    </location>
</feature>
<dbReference type="InterPro" id="IPR000719">
    <property type="entry name" value="Prot_kinase_dom"/>
</dbReference>
<dbReference type="Gene3D" id="6.10.20.170">
    <property type="match status" value="1"/>
</dbReference>
<gene>
    <name evidence="8" type="ORF">GFSPODELE1_LOCUS10717</name>
</gene>
<evidence type="ECO:0000313" key="8">
    <source>
        <dbReference type="EMBL" id="CAL1716355.1"/>
    </source>
</evidence>
<dbReference type="Proteomes" id="UP001497453">
    <property type="component" value="Chromosome 9"/>
</dbReference>
<evidence type="ECO:0000256" key="1">
    <source>
        <dbReference type="ARBA" id="ARBA00004629"/>
    </source>
</evidence>
<dbReference type="InterPro" id="IPR011009">
    <property type="entry name" value="Kinase-like_dom_sf"/>
</dbReference>
<keyword evidence="9" id="KW-1185">Reference proteome</keyword>
<feature type="compositionally biased region" description="Polar residues" evidence="5">
    <location>
        <begin position="690"/>
        <end position="702"/>
    </location>
</feature>
<dbReference type="InterPro" id="IPR008271">
    <property type="entry name" value="Ser/Thr_kinase_AS"/>
</dbReference>
<feature type="compositionally biased region" description="Low complexity" evidence="5">
    <location>
        <begin position="822"/>
        <end position="831"/>
    </location>
</feature>
<dbReference type="Pfam" id="PF00069">
    <property type="entry name" value="Pkinase"/>
    <property type="match status" value="1"/>
</dbReference>
<evidence type="ECO:0000256" key="2">
    <source>
        <dbReference type="ARBA" id="ARBA00022454"/>
    </source>
</evidence>
<feature type="region of interest" description="Disordered" evidence="5">
    <location>
        <begin position="358"/>
        <end position="635"/>
    </location>
</feature>
<feature type="region of interest" description="Disordered" evidence="5">
    <location>
        <begin position="727"/>
        <end position="751"/>
    </location>
</feature>
<dbReference type="SMART" id="SM00220">
    <property type="entry name" value="S_TKc"/>
    <property type="match status" value="1"/>
</dbReference>
<keyword evidence="4" id="KW-0137">Centromere</keyword>
<feature type="compositionally biased region" description="Low complexity" evidence="5">
    <location>
        <begin position="509"/>
        <end position="526"/>
    </location>
</feature>
<evidence type="ECO:0000256" key="3">
    <source>
        <dbReference type="ARBA" id="ARBA00022838"/>
    </source>
</evidence>
<reference evidence="9" key="1">
    <citation type="submission" date="2024-04" db="EMBL/GenBank/DDBJ databases">
        <authorList>
            <person name="Shaw F."/>
            <person name="Minotto A."/>
        </authorList>
    </citation>
    <scope>NUCLEOTIDE SEQUENCE [LARGE SCALE GENOMIC DNA]</scope>
</reference>
<dbReference type="Gene3D" id="1.25.40.430">
    <property type="match status" value="1"/>
</dbReference>
<evidence type="ECO:0000256" key="4">
    <source>
        <dbReference type="ARBA" id="ARBA00023328"/>
    </source>
</evidence>
<accession>A0ABP1E8R8</accession>
<comment type="subcellular location">
    <subcellularLocation>
        <location evidence="1">Chromosome</location>
        <location evidence="1">Centromere</location>
        <location evidence="1">Kinetochore</location>
    </subcellularLocation>
</comment>
<dbReference type="InterPro" id="IPR015661">
    <property type="entry name" value="Bub1/Mad3"/>
</dbReference>
<proteinExistence type="predicted"/>
<feature type="region of interest" description="Disordered" evidence="5">
    <location>
        <begin position="816"/>
        <end position="835"/>
    </location>
</feature>
<dbReference type="PROSITE" id="PS50011">
    <property type="entry name" value="PROTEIN_KINASE_DOM"/>
    <property type="match status" value="1"/>
</dbReference>
<dbReference type="Gene3D" id="1.10.510.10">
    <property type="entry name" value="Transferase(Phosphotransferase) domain 1"/>
    <property type="match status" value="1"/>
</dbReference>
<dbReference type="SMART" id="SM00777">
    <property type="entry name" value="Mad3_BUB1_I"/>
    <property type="match status" value="1"/>
</dbReference>
<dbReference type="PROSITE" id="PS00108">
    <property type="entry name" value="PROTEIN_KINASE_ST"/>
    <property type="match status" value="1"/>
</dbReference>
<evidence type="ECO:0000259" key="7">
    <source>
        <dbReference type="PROSITE" id="PS51489"/>
    </source>
</evidence>
<dbReference type="PANTHER" id="PTHR14030:SF4">
    <property type="entry name" value="BUB1 KINASE, ISOFORM A-RELATED"/>
    <property type="match status" value="1"/>
</dbReference>
<protein>
    <submittedName>
        <fullName evidence="8">Uncharacterized protein</fullName>
    </submittedName>
</protein>
<dbReference type="CDD" id="cd13981">
    <property type="entry name" value="STKc_Bub1_BubR1"/>
    <property type="match status" value="1"/>
</dbReference>
<keyword evidence="3" id="KW-0995">Kinetochore</keyword>
<dbReference type="InterPro" id="IPR012572">
    <property type="entry name" value="Mad3/Bub1_II"/>
</dbReference>
<keyword evidence="2" id="KW-0158">Chromosome</keyword>
<name>A0ABP1E8R8_9APHY</name>
<dbReference type="EMBL" id="OZ037952">
    <property type="protein sequence ID" value="CAL1716355.1"/>
    <property type="molecule type" value="Genomic_DNA"/>
</dbReference>
<feature type="compositionally biased region" description="Polar residues" evidence="5">
    <location>
        <begin position="450"/>
        <end position="462"/>
    </location>
</feature>
<dbReference type="Pfam" id="PF08171">
    <property type="entry name" value="Mad3_BUB1_II"/>
    <property type="match status" value="1"/>
</dbReference>
<feature type="region of interest" description="Disordered" evidence="5">
    <location>
        <begin position="873"/>
        <end position="896"/>
    </location>
</feature>
<feature type="compositionally biased region" description="Acidic residues" evidence="5">
    <location>
        <begin position="732"/>
        <end position="750"/>
    </location>
</feature>
<organism evidence="8 9">
    <name type="scientific">Somion occarium</name>
    <dbReference type="NCBI Taxonomy" id="3059160"/>
    <lineage>
        <taxon>Eukaryota</taxon>
        <taxon>Fungi</taxon>
        <taxon>Dikarya</taxon>
        <taxon>Basidiomycota</taxon>
        <taxon>Agaricomycotina</taxon>
        <taxon>Agaricomycetes</taxon>
        <taxon>Polyporales</taxon>
        <taxon>Cerrenaceae</taxon>
        <taxon>Somion</taxon>
    </lineage>
</organism>
<feature type="domain" description="BUB1 N-terminal" evidence="7">
    <location>
        <begin position="6"/>
        <end position="180"/>
    </location>
</feature>